<evidence type="ECO:0000256" key="1">
    <source>
        <dbReference type="SAM" id="Phobius"/>
    </source>
</evidence>
<proteinExistence type="predicted"/>
<accession>A0A378VXV0</accession>
<dbReference type="GO" id="GO:0016020">
    <property type="term" value="C:membrane"/>
    <property type="evidence" value="ECO:0007669"/>
    <property type="project" value="InterPro"/>
</dbReference>
<protein>
    <submittedName>
        <fullName evidence="2">Membrane protein, TerC family/CBS domain/transporter associated domain protein</fullName>
    </submittedName>
</protein>
<name>A0A378VXV0_NEIGO</name>
<organism evidence="2">
    <name type="scientific">Neisseria gonorrhoeae</name>
    <dbReference type="NCBI Taxonomy" id="485"/>
    <lineage>
        <taxon>Bacteria</taxon>
        <taxon>Pseudomonadati</taxon>
        <taxon>Pseudomonadota</taxon>
        <taxon>Betaproteobacteria</taxon>
        <taxon>Neisseriales</taxon>
        <taxon>Neisseriaceae</taxon>
        <taxon>Neisseria</taxon>
    </lineage>
</organism>
<feature type="transmembrane region" description="Helical" evidence="1">
    <location>
        <begin position="75"/>
        <end position="96"/>
    </location>
</feature>
<feature type="transmembrane region" description="Helical" evidence="1">
    <location>
        <begin position="102"/>
        <end position="126"/>
    </location>
</feature>
<sequence>MRTVCSGSLSVSGCLFAFELEEHENHGFQLVGRTAYLDRFCHAFGVGSRIGIDNLVFVAILANKVQPARRDRARIIGLGLAVVIRIIMLAFMAHIITLTEPLFQIGGLAVSGKDMIMLAGGIFLLYKATTELHERLEGHNRFTVADNQKNTRRFGAWSRKS</sequence>
<reference evidence="2" key="1">
    <citation type="submission" date="2018-06" db="EMBL/GenBank/DDBJ databases">
        <authorList>
            <consortium name="Pathogen Informatics"/>
            <person name="Doyle S."/>
        </authorList>
    </citation>
    <scope>NUCLEOTIDE SEQUENCE [LARGE SCALE GENOMIC DNA]</scope>
    <source>
        <strain evidence="2">NCTC11421</strain>
    </source>
</reference>
<keyword evidence="1" id="KW-0812">Transmembrane</keyword>
<keyword evidence="1" id="KW-1133">Transmembrane helix</keyword>
<gene>
    <name evidence="2" type="primary">yoaE_1</name>
    <name evidence="2" type="ORF">NCTC11421_01045</name>
</gene>
<dbReference type="InterPro" id="IPR005496">
    <property type="entry name" value="Integral_membrane_TerC"/>
</dbReference>
<keyword evidence="1" id="KW-0472">Membrane</keyword>
<dbReference type="AlphaFoldDB" id="A0A378VXV0"/>
<dbReference type="Pfam" id="PF03741">
    <property type="entry name" value="TerC"/>
    <property type="match status" value="1"/>
</dbReference>
<evidence type="ECO:0000313" key="2">
    <source>
        <dbReference type="EMBL" id="SUA20940.1"/>
    </source>
</evidence>
<dbReference type="EMBL" id="UGRI01000001">
    <property type="protein sequence ID" value="SUA20940.1"/>
    <property type="molecule type" value="Genomic_DNA"/>
</dbReference>